<reference evidence="2 3" key="1">
    <citation type="submission" date="2013-03" db="EMBL/GenBank/DDBJ databases">
        <authorList>
            <person name="Le V."/>
        </authorList>
    </citation>
    <scope>NUCLEOTIDE SEQUENCE [LARGE SCALE GENOMIC DNA]</scope>
    <source>
        <strain evidence="2 3">BiD32</strain>
    </source>
</reference>
<accession>N1MVS9</accession>
<name>N1MVS9_9SPHN</name>
<evidence type="ECO:0000313" key="3">
    <source>
        <dbReference type="Proteomes" id="UP000013201"/>
    </source>
</evidence>
<dbReference type="Proteomes" id="UP000013201">
    <property type="component" value="Unassembled WGS sequence"/>
</dbReference>
<reference evidence="3" key="2">
    <citation type="submission" date="2013-04" db="EMBL/GenBank/DDBJ databases">
        <title>Bisphenol A degrading Sphingobium sp. strain BiD32.</title>
        <authorList>
            <person name="Nielsen J.L."/>
            <person name="Zhou N.A."/>
            <person name="Kjeldal H."/>
        </authorList>
    </citation>
    <scope>NUCLEOTIDE SEQUENCE [LARGE SCALE GENOMIC DNA]</scope>
    <source>
        <strain evidence="3">BiD32</strain>
    </source>
</reference>
<comment type="caution">
    <text evidence="2">The sequence shown here is derived from an EMBL/GenBank/DDBJ whole genome shotgun (WGS) entry which is preliminary data.</text>
</comment>
<evidence type="ECO:0000256" key="1">
    <source>
        <dbReference type="SAM" id="MobiDB-lite"/>
    </source>
</evidence>
<sequence length="359" mass="40770">MLLPLDRGDLFRDLANRSLPLRLARGQDRQAVPQQRIRAIARIGIKAGVGQYNDRGLQPLGPMHRQQPQHVALRRGIADYVDFAPVEPVDEALERGMVVTLERQRGVEQFLDRIDRFRPQSLDQAATAIHRAGQDRLQIAIGRREIRHRQQIMKGFECRIVQCLFQMLPKPGLAPDQPVHQLVLGPSNQRGNQQRCHVQLIVGLHRKAQRGEQIAHRQRRVEPQPVDPGDRHLLLIEPRHDQPRQFAAATDQDHDVACPHRPPPAFEHHTVVDPLFDLLRDFLRQHPLLIGDPILLALGILGQVGYDRFPQLHFAGMPVGADMMDVARLQPQPLGAQGRNGAVHHVQHRRGRPETAVER</sequence>
<organism evidence="2 3">
    <name type="scientific">Sphingobium indicum BiD32</name>
    <dbReference type="NCBI Taxonomy" id="1301087"/>
    <lineage>
        <taxon>Bacteria</taxon>
        <taxon>Pseudomonadati</taxon>
        <taxon>Pseudomonadota</taxon>
        <taxon>Alphaproteobacteria</taxon>
        <taxon>Sphingomonadales</taxon>
        <taxon>Sphingomonadaceae</taxon>
        <taxon>Sphingobium</taxon>
    </lineage>
</organism>
<keyword evidence="3" id="KW-1185">Reference proteome</keyword>
<feature type="region of interest" description="Disordered" evidence="1">
    <location>
        <begin position="334"/>
        <end position="359"/>
    </location>
</feature>
<dbReference type="EMBL" id="CAVK010000219">
    <property type="protein sequence ID" value="CCW19667.1"/>
    <property type="molecule type" value="Genomic_DNA"/>
</dbReference>
<proteinExistence type="predicted"/>
<gene>
    <name evidence="2" type="ORF">EBBID32_40360</name>
</gene>
<protein>
    <submittedName>
        <fullName evidence="2">Uncharacterized protein</fullName>
    </submittedName>
</protein>
<dbReference type="AlphaFoldDB" id="N1MVS9"/>
<evidence type="ECO:0000313" key="2">
    <source>
        <dbReference type="EMBL" id="CCW19667.1"/>
    </source>
</evidence>